<evidence type="ECO:0000313" key="3">
    <source>
        <dbReference type="Proteomes" id="UP000462760"/>
    </source>
</evidence>
<organism evidence="2 3">
    <name type="scientific">Anaerosalibacter bizertensis</name>
    <dbReference type="NCBI Taxonomy" id="932217"/>
    <lineage>
        <taxon>Bacteria</taxon>
        <taxon>Bacillati</taxon>
        <taxon>Bacillota</taxon>
        <taxon>Tissierellia</taxon>
        <taxon>Tissierellales</taxon>
        <taxon>Sporanaerobacteraceae</taxon>
        <taxon>Anaerosalibacter</taxon>
    </lineage>
</organism>
<accession>A0A844FJR8</accession>
<name>A0A844FJR8_9FIRM</name>
<reference evidence="2 3" key="1">
    <citation type="submission" date="2019-08" db="EMBL/GenBank/DDBJ databases">
        <title>In-depth cultivation of the pig gut microbiome towards novel bacterial diversity and tailored functional studies.</title>
        <authorList>
            <person name="Wylensek D."/>
            <person name="Hitch T.C.A."/>
            <person name="Clavel T."/>
        </authorList>
    </citation>
    <scope>NUCLEOTIDE SEQUENCE [LARGE SCALE GENOMIC DNA]</scope>
    <source>
        <strain evidence="2 3">Med78-601-WT-4W-RMD-3</strain>
    </source>
</reference>
<dbReference type="Proteomes" id="UP000462760">
    <property type="component" value="Unassembled WGS sequence"/>
</dbReference>
<dbReference type="AlphaFoldDB" id="A0A844FJR8"/>
<dbReference type="OrthoDB" id="9843526at2"/>
<sequence length="430" mass="50835">MIEELKSLYEKQRKKGGLNKADGERASEIITELLKKDNELAYEYMMKISPEYGVEPFSIYLNTLDKETRDKKIQTFLDNQEFKENNSNMGFKRGLVLAREIFKQKLGSSRVLRVLGETCKVAIETSKSGVNSQIIGYTYQDFIKMVDRKFFNIDVSKYSDMEEYEVYMGKVFVNTVFPDADIKIAIPFKYQLLVLKWLTSFKTVYELDSNEKGKVYIHSGNWSEELRKMVLEDEDINRRYGQYIAVEKIEDKSPIEEKSKSEDKNFNDRDIFKEILNDISELEKRFTIKDKQVEKTISNLSFYKTENEKLKKEKEMLQERVDKLSKANEIETEKRYRLNMENNKLKEEIENLKANEKINQKQVEEVFANNEIMKKSAVDGFKSKLGSSLRSYYYEFQDIEDEKVDEEMGEIMKLKVKEIFEELIRQGVRI</sequence>
<evidence type="ECO:0000313" key="2">
    <source>
        <dbReference type="EMBL" id="MSS44172.1"/>
    </source>
</evidence>
<protein>
    <submittedName>
        <fullName evidence="2">Uncharacterized protein</fullName>
    </submittedName>
</protein>
<proteinExistence type="predicted"/>
<keyword evidence="1" id="KW-0175">Coiled coil</keyword>
<dbReference type="RefSeq" id="WP_154484843.1">
    <property type="nucleotide sequence ID" value="NZ_VULR01000018.1"/>
</dbReference>
<gene>
    <name evidence="2" type="ORF">FYJ27_10690</name>
</gene>
<feature type="coiled-coil region" evidence="1">
    <location>
        <begin position="293"/>
        <end position="366"/>
    </location>
</feature>
<comment type="caution">
    <text evidence="2">The sequence shown here is derived from an EMBL/GenBank/DDBJ whole genome shotgun (WGS) entry which is preliminary data.</text>
</comment>
<dbReference type="EMBL" id="VULR01000018">
    <property type="protein sequence ID" value="MSS44172.1"/>
    <property type="molecule type" value="Genomic_DNA"/>
</dbReference>
<evidence type="ECO:0000256" key="1">
    <source>
        <dbReference type="SAM" id="Coils"/>
    </source>
</evidence>